<keyword evidence="1" id="KW-0812">Transmembrane</keyword>
<dbReference type="NCBIfam" id="NF047644">
    <property type="entry name" value="TsoY_fam"/>
    <property type="match status" value="1"/>
</dbReference>
<reference evidence="3" key="1">
    <citation type="submission" date="2017-02" db="EMBL/GenBank/DDBJ databases">
        <authorList>
            <person name="Varghese N."/>
            <person name="Submissions S."/>
        </authorList>
    </citation>
    <scope>NUCLEOTIDE SEQUENCE [LARGE SCALE GENOMIC DNA]</scope>
    <source>
        <strain evidence="3">ATCC BAA-73</strain>
    </source>
</reference>
<dbReference type="InterPro" id="IPR059133">
    <property type="entry name" value="TsoY-like"/>
</dbReference>
<gene>
    <name evidence="2" type="ORF">SAMN02745118_01984</name>
</gene>
<dbReference type="Pfam" id="PF03595">
    <property type="entry name" value="SLAC1"/>
    <property type="match status" value="1"/>
</dbReference>
<accession>A0A1T4NYA8</accession>
<dbReference type="GO" id="GO:0055085">
    <property type="term" value="P:transmembrane transport"/>
    <property type="evidence" value="ECO:0007669"/>
    <property type="project" value="InterPro"/>
</dbReference>
<dbReference type="STRING" id="142842.SAMN02745118_01984"/>
<sequence length="325" mass="36306">MKSNFKFHPLMFQASLAAGGIALMAFNYLQFAVPHGKGLINLSDISWNGLTGVQSTLYSPLVAIMLLFTITHFVLTFIFLKGLVSWVTSKKEVASFISDPYKNVGIFAIIASLSMSANVFWAPVGFFVPQISANLQDFMLPSLIFFGLLWISLLKLEFKVIKIWLSESVDISKFNFIWLLDVFAFGLVNLTGTGIAAMSGNGQIAGIAAFASLFTLSIGFFLSIVKLVYLIYLQIKKDRLPDKSILPAYFLVIPIICLYGLSFYRLASYLQSYFSIDIKGISFFIINVSYVMAIGWGIFILYLLSDYFKNHFGKSNFAPPQWGMV</sequence>
<feature type="transmembrane region" description="Helical" evidence="1">
    <location>
        <begin position="281"/>
        <end position="304"/>
    </location>
</feature>
<protein>
    <submittedName>
        <fullName evidence="2">Uncharacterized protein</fullName>
    </submittedName>
</protein>
<dbReference type="AlphaFoldDB" id="A0A1T4NYA8"/>
<dbReference type="InterPro" id="IPR004695">
    <property type="entry name" value="SLAC1/Mae1/Ssu1/TehA"/>
</dbReference>
<keyword evidence="1" id="KW-1133">Transmembrane helix</keyword>
<evidence type="ECO:0000313" key="2">
    <source>
        <dbReference type="EMBL" id="SJZ84201.1"/>
    </source>
</evidence>
<dbReference type="GO" id="GO:0016020">
    <property type="term" value="C:membrane"/>
    <property type="evidence" value="ECO:0007669"/>
    <property type="project" value="InterPro"/>
</dbReference>
<feature type="transmembrane region" description="Helical" evidence="1">
    <location>
        <begin position="104"/>
        <end position="126"/>
    </location>
</feature>
<proteinExistence type="predicted"/>
<dbReference type="EMBL" id="FUWM01000016">
    <property type="protein sequence ID" value="SJZ84201.1"/>
    <property type="molecule type" value="Genomic_DNA"/>
</dbReference>
<name>A0A1T4NYA8_9FIRM</name>
<dbReference type="NCBIfam" id="NF047643">
    <property type="entry name" value="seleno_TsoY"/>
    <property type="match status" value="1"/>
</dbReference>
<evidence type="ECO:0000313" key="3">
    <source>
        <dbReference type="Proteomes" id="UP000190625"/>
    </source>
</evidence>
<feature type="transmembrane region" description="Helical" evidence="1">
    <location>
        <begin position="56"/>
        <end position="83"/>
    </location>
</feature>
<feature type="transmembrane region" description="Helical" evidence="1">
    <location>
        <begin position="204"/>
        <end position="232"/>
    </location>
</feature>
<dbReference type="Proteomes" id="UP000190625">
    <property type="component" value="Unassembled WGS sequence"/>
</dbReference>
<evidence type="ECO:0000256" key="1">
    <source>
        <dbReference type="SAM" id="Phobius"/>
    </source>
</evidence>
<dbReference type="OrthoDB" id="2947921at2"/>
<feature type="transmembrane region" description="Helical" evidence="1">
    <location>
        <begin position="176"/>
        <end position="198"/>
    </location>
</feature>
<keyword evidence="3" id="KW-1185">Reference proteome</keyword>
<feature type="transmembrane region" description="Helical" evidence="1">
    <location>
        <begin position="244"/>
        <end position="261"/>
    </location>
</feature>
<keyword evidence="1" id="KW-0472">Membrane</keyword>
<feature type="transmembrane region" description="Helical" evidence="1">
    <location>
        <begin position="138"/>
        <end position="156"/>
    </location>
</feature>
<organism evidence="2 3">
    <name type="scientific">Selenihalanaerobacter shriftii</name>
    <dbReference type="NCBI Taxonomy" id="142842"/>
    <lineage>
        <taxon>Bacteria</taxon>
        <taxon>Bacillati</taxon>
        <taxon>Bacillota</taxon>
        <taxon>Clostridia</taxon>
        <taxon>Halanaerobiales</taxon>
        <taxon>Halobacteroidaceae</taxon>
        <taxon>Selenihalanaerobacter</taxon>
    </lineage>
</organism>